<feature type="domain" description="Glycosyl transferase family 1" evidence="1">
    <location>
        <begin position="181"/>
        <end position="343"/>
    </location>
</feature>
<dbReference type="SUPFAM" id="SSF53756">
    <property type="entry name" value="UDP-Glycosyltransferase/glycogen phosphorylase"/>
    <property type="match status" value="1"/>
</dbReference>
<dbReference type="KEGG" id="pbap:Pla133_35490"/>
<dbReference type="InterPro" id="IPR001296">
    <property type="entry name" value="Glyco_trans_1"/>
</dbReference>
<dbReference type="CDD" id="cd03801">
    <property type="entry name" value="GT4_PimA-like"/>
    <property type="match status" value="1"/>
</dbReference>
<sequence>MGAEPGLTVVHVDAERGFSGGEVQVLLLAEALAERGYTQVIACATGGELARVAAERDFRVAQVTMRSDLSLLAVGALSRLFSEVDADIVHLHTGRATWLGGLAARRAGRPAITTRRMDRTVKRSWRNRLIYGALVDRAVGISTAVSGLLTAGGVPRAKIETVWDAVDPARVVPRRPPGEVRAALETDPGAVVVTFCGALVRRKGVDVLLRAAALLRRSEPRLVLWIAGDGPDRPALEALAEQLGIAERVRFLGRVDGVGDLLGASDFGVLPSRAEGVGVAALETMAAGRPIVASAVGGLAEVVVDGETGSLVPPDDVDALASALGKMARDSWQRDRMGQAGRDRVAERYLPEHMVEAYDRIYRDVLRARG</sequence>
<dbReference type="Proteomes" id="UP000316921">
    <property type="component" value="Chromosome"/>
</dbReference>
<reference evidence="3 4" key="1">
    <citation type="submission" date="2019-02" db="EMBL/GenBank/DDBJ databases">
        <title>Deep-cultivation of Planctomycetes and their phenomic and genomic characterization uncovers novel biology.</title>
        <authorList>
            <person name="Wiegand S."/>
            <person name="Jogler M."/>
            <person name="Boedeker C."/>
            <person name="Pinto D."/>
            <person name="Vollmers J."/>
            <person name="Rivas-Marin E."/>
            <person name="Kohn T."/>
            <person name="Peeters S.H."/>
            <person name="Heuer A."/>
            <person name="Rast P."/>
            <person name="Oberbeckmann S."/>
            <person name="Bunk B."/>
            <person name="Jeske O."/>
            <person name="Meyerdierks A."/>
            <person name="Storesund J.E."/>
            <person name="Kallscheuer N."/>
            <person name="Luecker S."/>
            <person name="Lage O.M."/>
            <person name="Pohl T."/>
            <person name="Merkel B.J."/>
            <person name="Hornburger P."/>
            <person name="Mueller R.-W."/>
            <person name="Bruemmer F."/>
            <person name="Labrenz M."/>
            <person name="Spormann A.M."/>
            <person name="Op den Camp H."/>
            <person name="Overmann J."/>
            <person name="Amann R."/>
            <person name="Jetten M.S.M."/>
            <person name="Mascher T."/>
            <person name="Medema M.H."/>
            <person name="Devos D.P."/>
            <person name="Kaster A.-K."/>
            <person name="Ovreas L."/>
            <person name="Rohde M."/>
            <person name="Galperin M.Y."/>
            <person name="Jogler C."/>
        </authorList>
    </citation>
    <scope>NUCLEOTIDE SEQUENCE [LARGE SCALE GENOMIC DNA]</scope>
    <source>
        <strain evidence="3 4">Pla133</strain>
    </source>
</reference>
<keyword evidence="3" id="KW-0328">Glycosyltransferase</keyword>
<organism evidence="3 4">
    <name type="scientific">Engelhardtia mirabilis</name>
    <dbReference type="NCBI Taxonomy" id="2528011"/>
    <lineage>
        <taxon>Bacteria</taxon>
        <taxon>Pseudomonadati</taxon>
        <taxon>Planctomycetota</taxon>
        <taxon>Planctomycetia</taxon>
        <taxon>Planctomycetia incertae sedis</taxon>
        <taxon>Engelhardtia</taxon>
    </lineage>
</organism>
<proteinExistence type="predicted"/>
<dbReference type="Pfam" id="PF13439">
    <property type="entry name" value="Glyco_transf_4"/>
    <property type="match status" value="1"/>
</dbReference>
<dbReference type="PANTHER" id="PTHR12526">
    <property type="entry name" value="GLYCOSYLTRANSFERASE"/>
    <property type="match status" value="1"/>
</dbReference>
<feature type="domain" description="Glycosyltransferase subfamily 4-like N-terminal" evidence="2">
    <location>
        <begin position="19"/>
        <end position="170"/>
    </location>
</feature>
<evidence type="ECO:0000259" key="1">
    <source>
        <dbReference type="Pfam" id="PF00534"/>
    </source>
</evidence>
<gene>
    <name evidence="3" type="primary">kanE_4</name>
    <name evidence="3" type="ORF">Pla133_35490</name>
</gene>
<accession>A0A518BN92</accession>
<name>A0A518BN92_9BACT</name>
<evidence type="ECO:0000313" key="4">
    <source>
        <dbReference type="Proteomes" id="UP000316921"/>
    </source>
</evidence>
<dbReference type="Pfam" id="PF00534">
    <property type="entry name" value="Glycos_transf_1"/>
    <property type="match status" value="1"/>
</dbReference>
<protein>
    <submittedName>
        <fullName evidence="3">Alpha-D-kanosaminyltransferase</fullName>
        <ecNumber evidence="3">2.4.1.301</ecNumber>
    </submittedName>
</protein>
<keyword evidence="3" id="KW-0808">Transferase</keyword>
<dbReference type="EMBL" id="CP036287">
    <property type="protein sequence ID" value="QDU68452.1"/>
    <property type="molecule type" value="Genomic_DNA"/>
</dbReference>
<evidence type="ECO:0000259" key="2">
    <source>
        <dbReference type="Pfam" id="PF13439"/>
    </source>
</evidence>
<dbReference type="GO" id="GO:0016757">
    <property type="term" value="F:glycosyltransferase activity"/>
    <property type="evidence" value="ECO:0007669"/>
    <property type="project" value="UniProtKB-KW"/>
</dbReference>
<keyword evidence="4" id="KW-1185">Reference proteome</keyword>
<dbReference type="AlphaFoldDB" id="A0A518BN92"/>
<dbReference type="EC" id="2.4.1.301" evidence="3"/>
<dbReference type="InterPro" id="IPR028098">
    <property type="entry name" value="Glyco_trans_4-like_N"/>
</dbReference>
<evidence type="ECO:0000313" key="3">
    <source>
        <dbReference type="EMBL" id="QDU68452.1"/>
    </source>
</evidence>
<dbReference type="Gene3D" id="3.40.50.2000">
    <property type="entry name" value="Glycogen Phosphorylase B"/>
    <property type="match status" value="2"/>
</dbReference>